<dbReference type="RefSeq" id="WP_151569357.1">
    <property type="nucleotide sequence ID" value="NZ_WBMT01000028.1"/>
</dbReference>
<accession>A0A6H9YBZ4</accession>
<proteinExistence type="predicted"/>
<gene>
    <name evidence="1" type="ORF">F8566_43975</name>
</gene>
<comment type="caution">
    <text evidence="1">The sequence shown here is derived from an EMBL/GenBank/DDBJ whole genome shotgun (WGS) entry which is preliminary data.</text>
</comment>
<protein>
    <submittedName>
        <fullName evidence="1">Uncharacterized protein</fullName>
    </submittedName>
</protein>
<name>A0A6H9YBZ4_9ACTN</name>
<evidence type="ECO:0000313" key="2">
    <source>
        <dbReference type="Proteomes" id="UP000468735"/>
    </source>
</evidence>
<dbReference type="OrthoDB" id="3474856at2"/>
<evidence type="ECO:0000313" key="1">
    <source>
        <dbReference type="EMBL" id="KAB2340874.1"/>
    </source>
</evidence>
<dbReference type="Proteomes" id="UP000468735">
    <property type="component" value="Unassembled WGS sequence"/>
</dbReference>
<dbReference type="EMBL" id="WBMT01000028">
    <property type="protein sequence ID" value="KAB2340874.1"/>
    <property type="molecule type" value="Genomic_DNA"/>
</dbReference>
<reference evidence="1 2" key="1">
    <citation type="submission" date="2019-09" db="EMBL/GenBank/DDBJ databases">
        <title>Actinomadura physcomitrii sp. nov., a novel actinomycete isolated from moss [Physcomitrium sphaericum (Ludw) Fuernr].</title>
        <authorList>
            <person name="Zhuang X."/>
            <person name="Liu C."/>
        </authorList>
    </citation>
    <scope>NUCLEOTIDE SEQUENCE [LARGE SCALE GENOMIC DNA]</scope>
    <source>
        <strain evidence="1 2">HMC1</strain>
    </source>
</reference>
<keyword evidence="2" id="KW-1185">Reference proteome</keyword>
<dbReference type="AlphaFoldDB" id="A0A6H9YBZ4"/>
<organism evidence="1 2">
    <name type="scientific">Actinomadura rudentiformis</name>
    <dbReference type="NCBI Taxonomy" id="359158"/>
    <lineage>
        <taxon>Bacteria</taxon>
        <taxon>Bacillati</taxon>
        <taxon>Actinomycetota</taxon>
        <taxon>Actinomycetes</taxon>
        <taxon>Streptosporangiales</taxon>
        <taxon>Thermomonosporaceae</taxon>
        <taxon>Actinomadura</taxon>
    </lineage>
</organism>
<sequence length="159" mass="17167">MRSREQLLEIMDRVCADVHGLALNAVEVPERLVVVAGAVASVVHDQGIDVFGDGGVVAFVNDSGVPFVEQSEQLITTARRMKPEAVLLGGSALAGRPGGSFRRILAVQMFSLAYEIRMARVAEVQPAQGPIRSVGEWRDAKAGPTAWAEEILERADRPY</sequence>